<dbReference type="Gene3D" id="3.90.1100.10">
    <property type="match status" value="2"/>
</dbReference>
<dbReference type="NCBIfam" id="TIGR02013">
    <property type="entry name" value="rpoB"/>
    <property type="match status" value="1"/>
</dbReference>
<keyword evidence="2 6" id="KW-0808">Transferase</keyword>
<feature type="domain" description="DNA-directed RNA polymerase beta subunit external 1" evidence="14">
    <location>
        <begin position="602"/>
        <end position="667"/>
    </location>
</feature>
<dbReference type="InterPro" id="IPR042107">
    <property type="entry name" value="DNA-dir_RNA_pol_bsu_ext_1_sf"/>
</dbReference>
<evidence type="ECO:0000256" key="4">
    <source>
        <dbReference type="ARBA" id="ARBA00023163"/>
    </source>
</evidence>
<feature type="domain" description="RNA polymerase Rpb2" evidence="10">
    <location>
        <begin position="1290"/>
        <end position="1364"/>
    </location>
</feature>
<dbReference type="Pfam" id="PF04563">
    <property type="entry name" value="RNA_pol_Rpb2_1"/>
    <property type="match status" value="1"/>
</dbReference>
<dbReference type="PANTHER" id="PTHR20856">
    <property type="entry name" value="DNA-DIRECTED RNA POLYMERASE I SUBUNIT 2"/>
    <property type="match status" value="1"/>
</dbReference>
<dbReference type="EC" id="2.7.7.6" evidence="6 8"/>
<evidence type="ECO:0000256" key="5">
    <source>
        <dbReference type="ARBA" id="ARBA00048552"/>
    </source>
</evidence>
<dbReference type="EMBL" id="CP004005">
    <property type="protein sequence ID" value="AGH16384.1"/>
    <property type="molecule type" value="Genomic_DNA"/>
</dbReference>
<sequence>MAKGVVFNGLGRVRKFFGKNPEIIDIPDLIEVQKASYDHFLMMNIAPDERPNEGLQAAFKSVFPITAFSGAAMLEFVSYEFDPPKFDVDDCLWRDLTYAVPLKITLRLIVFDVDEFTGAKSIKDIKEQSIYMGDLPLMTKDGTFVIKGTQRIVVSQLHRSPGIHFDHDKGRASLSGKLLYACRIIPDQGLWMDIEFDSKDIIHVRIDRRRKVPVTSFLMALGMDSEEILSTFYPKIVYSQRGDFWCFPLSAADLMVGAKVSSSLVDIDTGEQVIESGKKLTSGLLKSLKEKGVKFLGITSDCLCGLYVAEDIVNGETGEIYIEAGDVIDEKSLEEIFHSEIRDIPILYVDSVNNNAYIRNTLVTDKNKDRKDALLDIYRVMRPGDVSTFSVAESMFNFLFFDSDKYDLSTVGRVKMNMRLNLDTPDDVRHIRKEDIIAIIKILVDLRNGKGTIDDIDNLGNRRVRSVGEMLKNQYRLGLLRMERSIKERISSVDIDSVMPQDLINAKPVVSAVCEFFCSSQLSQLEEHVNSLSRITHTRRLSALGQGGVARARAGVEMRDVHPTHYGRICPAETSEGHNIGLVSSLTSFARVNAYGFIETPYRKVCDGKVTNDVVYLSAMEEENRYIAQANSSLDEDGSFTEELVFCRCAGEEILVPREKIDFIDASPKQVVSIAASLIPFLENDDSNRVLMGCNMQRQAVPLLKAEAPFVGTGMESVVAKSSGAAIVAKRAGIVEQVDAIRIVIRSVEGDLDPSTSGVDIYRLMKFQRSNQNTCVNQRPLVKVGDEVRRNDIIADGPSTDLGDLALGRNMLVAFMPWHGYNFEDSMLISERMVSEDVFTSIHIEEFEVMARDTKLGPEEITRDIPNVSEEGLKNIDECGIICVGAEVNPGDILVGKITPKGESPMTPEEKLLRAIFGEKAVDVRDTSLRVPSGVSGTVVDVRIFNRHGIDKNERSISVEREQIELLARDKDDEQVILDRNIYSRLMEILCGQNAVSGPKGFKKSTVLSSDLISEYPRSQWWQFAVQDEKVQRNVESLKVQYETSKSILEDRFKNKIEKIQWGDDMPPGVLRVVKVFVAMKRPIQSGDKMAGRHGNKGIVSRILPCEDMPFLKDGTPVDIVLNPLGVPSRMNVGQIFETHLGWACVGLGKKIKSLINDYKANGDISPLRSFLEKVIGTGSHTEKISDYDDDSVLRVAEQWKSGVPVSTPVFDGADEEAINSMLRMADLDESGQSILYDGLTGEPFDRPVTVGYIYMLKLNHMVSDKVYARSTGSYSLVTQQPLGGKSNRGGQRLGEMEVWCIQAYGAAYVLQEMLTIKSDDVVGRTRVYESIVAGNDTFETGTPESFNVLVKEMQALGLSIDLENSRTKNSAKMEEIPDFNKCELK</sequence>
<dbReference type="Pfam" id="PF10385">
    <property type="entry name" value="RNA_pol_Rpb2_45"/>
    <property type="match status" value="1"/>
</dbReference>
<comment type="catalytic activity">
    <reaction evidence="5 6 8">
        <text>RNA(n) + a ribonucleoside 5'-triphosphate = RNA(n+1) + diphosphate</text>
        <dbReference type="Rhea" id="RHEA:21248"/>
        <dbReference type="Rhea" id="RHEA-COMP:14527"/>
        <dbReference type="Rhea" id="RHEA-COMP:17342"/>
        <dbReference type="ChEBI" id="CHEBI:33019"/>
        <dbReference type="ChEBI" id="CHEBI:61557"/>
        <dbReference type="ChEBI" id="CHEBI:140395"/>
        <dbReference type="EC" id="2.7.7.6"/>
    </reaction>
</comment>
<reference evidence="15 16" key="1">
    <citation type="journal article" date="2013" name="Genome Announc.">
        <title>Complete Genome Sequence of a Chinese Strain of 'Candidatus Liberibacter asiaticus'.</title>
        <authorList>
            <person name="Lin H."/>
            <person name="Han C.S."/>
            <person name="Liu B."/>
            <person name="Lou B."/>
            <person name="Bai X."/>
            <person name="Deng C."/>
            <person name="Civerolo E.L."/>
            <person name="Gupta G."/>
        </authorList>
    </citation>
    <scope>NUCLEOTIDE SEQUENCE [LARGE SCALE GENOMIC DNA]</scope>
    <source>
        <strain evidence="16">gxpsy</strain>
    </source>
</reference>
<comment type="function">
    <text evidence="6 8">DNA-dependent RNA polymerase catalyzes the transcription of DNA into RNA using the four ribonucleoside triphosphates as substrates.</text>
</comment>
<dbReference type="InterPro" id="IPR007644">
    <property type="entry name" value="RNA_pol_bsu_protrusion"/>
</dbReference>
<dbReference type="InterPro" id="IPR007642">
    <property type="entry name" value="RNA_pol_Rpb2_2"/>
</dbReference>
<dbReference type="Gene3D" id="2.40.50.100">
    <property type="match status" value="1"/>
</dbReference>
<dbReference type="InterPro" id="IPR010243">
    <property type="entry name" value="RNA_pol_bsu_bac"/>
</dbReference>
<dbReference type="NCBIfam" id="NF001616">
    <property type="entry name" value="PRK00405.1"/>
    <property type="match status" value="1"/>
</dbReference>
<dbReference type="InterPro" id="IPR019462">
    <property type="entry name" value="DNA-dir_RNA_pol_bsu_external_1"/>
</dbReference>
<evidence type="ECO:0000259" key="12">
    <source>
        <dbReference type="Pfam" id="PF04563"/>
    </source>
</evidence>
<feature type="domain" description="RNA polymerase Rpb2" evidence="11">
    <location>
        <begin position="351"/>
        <end position="465"/>
    </location>
</feature>
<keyword evidence="1 6" id="KW-0240">DNA-directed RNA polymerase</keyword>
<evidence type="ECO:0000259" key="13">
    <source>
        <dbReference type="Pfam" id="PF04565"/>
    </source>
</evidence>
<dbReference type="InterPro" id="IPR037033">
    <property type="entry name" value="DNA-dir_RNAP_su2_hyb_sf"/>
</dbReference>
<dbReference type="Pfam" id="PF04565">
    <property type="entry name" value="RNA_pol_Rpb2_3"/>
    <property type="match status" value="1"/>
</dbReference>
<dbReference type="Gene3D" id="3.90.1110.10">
    <property type="entry name" value="RNA polymerase Rpb2, domain 2"/>
    <property type="match status" value="2"/>
</dbReference>
<evidence type="ECO:0000256" key="3">
    <source>
        <dbReference type="ARBA" id="ARBA00022695"/>
    </source>
</evidence>
<evidence type="ECO:0000256" key="6">
    <source>
        <dbReference type="HAMAP-Rule" id="MF_01321"/>
    </source>
</evidence>
<dbReference type="PROSITE" id="PS01166">
    <property type="entry name" value="RNA_POL_BETA"/>
    <property type="match status" value="1"/>
</dbReference>
<dbReference type="RefSeq" id="WP_015452313.1">
    <property type="nucleotide sequence ID" value="NC_020549.1"/>
</dbReference>
<feature type="domain" description="DNA-directed RNA polymerase subunit 2 hybrid-binding" evidence="9">
    <location>
        <begin position="728"/>
        <end position="1287"/>
    </location>
</feature>
<evidence type="ECO:0000259" key="10">
    <source>
        <dbReference type="Pfam" id="PF04560"/>
    </source>
</evidence>
<name>A0ABM5NDZ2_LIBAS</name>
<dbReference type="InterPro" id="IPR007121">
    <property type="entry name" value="RNA_pol_bsu_CS"/>
</dbReference>
<dbReference type="HAMAP" id="MF_01321">
    <property type="entry name" value="RNApol_bact_RpoB"/>
    <property type="match status" value="1"/>
</dbReference>
<evidence type="ECO:0000256" key="8">
    <source>
        <dbReference type="RuleBase" id="RU363031"/>
    </source>
</evidence>
<dbReference type="Gene3D" id="3.90.1800.10">
    <property type="entry name" value="RNA polymerase alpha subunit dimerisation domain"/>
    <property type="match status" value="1"/>
</dbReference>
<keyword evidence="16" id="KW-1185">Reference proteome</keyword>
<dbReference type="InterPro" id="IPR014724">
    <property type="entry name" value="RNA_pol_RPB2_OB-fold"/>
</dbReference>
<dbReference type="Pfam" id="PF04561">
    <property type="entry name" value="RNA_pol_Rpb2_2"/>
    <property type="match status" value="2"/>
</dbReference>
<dbReference type="CDD" id="cd00653">
    <property type="entry name" value="RNA_pol_B_RPB2"/>
    <property type="match status" value="1"/>
</dbReference>
<dbReference type="InterPro" id="IPR007120">
    <property type="entry name" value="DNA-dir_RNAP_su2_dom"/>
</dbReference>
<evidence type="ECO:0000256" key="1">
    <source>
        <dbReference type="ARBA" id="ARBA00022478"/>
    </source>
</evidence>
<dbReference type="Gene3D" id="2.30.150.10">
    <property type="entry name" value="DNA-directed RNA polymerase, beta subunit, external 1 domain"/>
    <property type="match status" value="1"/>
</dbReference>
<dbReference type="InterPro" id="IPR037034">
    <property type="entry name" value="RNA_pol_Rpb2_2_sf"/>
</dbReference>
<feature type="domain" description="RNA polymerase Rpb2" evidence="11">
    <location>
        <begin position="160"/>
        <end position="230"/>
    </location>
</feature>
<dbReference type="InterPro" id="IPR015712">
    <property type="entry name" value="DNA-dir_RNA_pol_su2"/>
</dbReference>
<proteinExistence type="inferred from homology"/>
<organism evidence="15 16">
    <name type="scientific">Candidatus Liberibacter asiaticus str. gxpsy</name>
    <dbReference type="NCBI Taxonomy" id="1174529"/>
    <lineage>
        <taxon>Bacteria</taxon>
        <taxon>Pseudomonadati</taxon>
        <taxon>Pseudomonadota</taxon>
        <taxon>Alphaproteobacteria</taxon>
        <taxon>Hyphomicrobiales</taxon>
        <taxon>Rhizobiaceae</taxon>
        <taxon>Liberibacter</taxon>
    </lineage>
</organism>
<accession>A0ABM5NDZ2</accession>
<protein>
    <recommendedName>
        <fullName evidence="6 8">DNA-directed RNA polymerase subunit beta</fullName>
        <shortName evidence="6">RNAP subunit beta</shortName>
        <ecNumber evidence="6 8">2.7.7.6</ecNumber>
    </recommendedName>
    <alternativeName>
        <fullName evidence="6">RNA polymerase subunit beta</fullName>
    </alternativeName>
    <alternativeName>
        <fullName evidence="6">Transcriptase subunit beta</fullName>
    </alternativeName>
</protein>
<dbReference type="Gene3D" id="2.40.50.150">
    <property type="match status" value="1"/>
</dbReference>
<evidence type="ECO:0000259" key="14">
    <source>
        <dbReference type="Pfam" id="PF10385"/>
    </source>
</evidence>
<evidence type="ECO:0000313" key="16">
    <source>
        <dbReference type="Proteomes" id="UP000011820"/>
    </source>
</evidence>
<dbReference type="GO" id="GO:0000428">
    <property type="term" value="C:DNA-directed RNA polymerase complex"/>
    <property type="evidence" value="ECO:0007669"/>
    <property type="project" value="UniProtKB-KW"/>
</dbReference>
<keyword evidence="3 6" id="KW-0548">Nucleotidyltransferase</keyword>
<dbReference type="Pfam" id="PF04560">
    <property type="entry name" value="RNA_pol_Rpb2_7"/>
    <property type="match status" value="1"/>
</dbReference>
<evidence type="ECO:0000256" key="7">
    <source>
        <dbReference type="RuleBase" id="RU000434"/>
    </source>
</evidence>
<evidence type="ECO:0000313" key="15">
    <source>
        <dbReference type="EMBL" id="AGH16384.1"/>
    </source>
</evidence>
<dbReference type="Gene3D" id="2.40.270.10">
    <property type="entry name" value="DNA-directed RNA polymerase, subunit 2, domain 6"/>
    <property type="match status" value="2"/>
</dbReference>
<comment type="subunit">
    <text evidence="6 8">The RNAP catalytic core consists of 2 alpha, 1 beta, 1 beta' and 1 omega subunit. When a sigma factor is associated with the core the holoenzyme is formed, which can initiate transcription.</text>
</comment>
<dbReference type="SUPFAM" id="SSF64484">
    <property type="entry name" value="beta and beta-prime subunits of DNA dependent RNA-polymerase"/>
    <property type="match status" value="1"/>
</dbReference>
<evidence type="ECO:0000256" key="2">
    <source>
        <dbReference type="ARBA" id="ARBA00022679"/>
    </source>
</evidence>
<dbReference type="Pfam" id="PF00562">
    <property type="entry name" value="RNA_pol_Rpb2_6"/>
    <property type="match status" value="1"/>
</dbReference>
<feature type="domain" description="RNA polymerase beta subunit protrusion" evidence="12">
    <location>
        <begin position="29"/>
        <end position="509"/>
    </location>
</feature>
<dbReference type="InterPro" id="IPR007641">
    <property type="entry name" value="RNA_pol_Rpb2_7"/>
</dbReference>
<dbReference type="InterPro" id="IPR007645">
    <property type="entry name" value="RNA_pol_Rpb2_3"/>
</dbReference>
<keyword evidence="4 6" id="KW-0804">Transcription</keyword>
<dbReference type="Proteomes" id="UP000011820">
    <property type="component" value="Chromosome"/>
</dbReference>
<evidence type="ECO:0000259" key="9">
    <source>
        <dbReference type="Pfam" id="PF00562"/>
    </source>
</evidence>
<feature type="domain" description="RNA polymerase Rpb2" evidence="13">
    <location>
        <begin position="524"/>
        <end position="592"/>
    </location>
</feature>
<evidence type="ECO:0000259" key="11">
    <source>
        <dbReference type="Pfam" id="PF04561"/>
    </source>
</evidence>
<gene>
    <name evidence="6" type="primary">rpoB</name>
    <name evidence="15" type="ORF">WSI_00035</name>
</gene>
<comment type="similarity">
    <text evidence="6 7">Belongs to the RNA polymerase beta chain family.</text>
</comment>